<dbReference type="AlphaFoldDB" id="A0A843VH49"/>
<evidence type="ECO:0000313" key="2">
    <source>
        <dbReference type="EMBL" id="MQL98062.1"/>
    </source>
</evidence>
<keyword evidence="3" id="KW-1185">Reference proteome</keyword>
<protein>
    <submittedName>
        <fullName evidence="2">Uncharacterized protein</fullName>
    </submittedName>
</protein>
<name>A0A843VH49_COLES</name>
<feature type="region of interest" description="Disordered" evidence="1">
    <location>
        <begin position="1"/>
        <end position="42"/>
    </location>
</feature>
<dbReference type="EMBL" id="NMUH01002134">
    <property type="protein sequence ID" value="MQL98062.1"/>
    <property type="molecule type" value="Genomic_DNA"/>
</dbReference>
<evidence type="ECO:0000256" key="1">
    <source>
        <dbReference type="SAM" id="MobiDB-lite"/>
    </source>
</evidence>
<dbReference type="Proteomes" id="UP000652761">
    <property type="component" value="Unassembled WGS sequence"/>
</dbReference>
<comment type="caution">
    <text evidence="2">The sequence shown here is derived from an EMBL/GenBank/DDBJ whole genome shotgun (WGS) entry which is preliminary data.</text>
</comment>
<accession>A0A843VH49</accession>
<sequence>MGVGLRSLASVASSGASHVPPIRDSTIEAHQVERDDDEDEDPLEDISIRIEDNDTCRIPLVIYMYIPEKSPELKVDV</sequence>
<reference evidence="2" key="1">
    <citation type="submission" date="2017-07" db="EMBL/GenBank/DDBJ databases">
        <title>Taro Niue Genome Assembly and Annotation.</title>
        <authorList>
            <person name="Atibalentja N."/>
            <person name="Keating K."/>
            <person name="Fields C.J."/>
        </authorList>
    </citation>
    <scope>NUCLEOTIDE SEQUENCE</scope>
    <source>
        <strain evidence="2">Niue_2</strain>
        <tissue evidence="2">Leaf</tissue>
    </source>
</reference>
<proteinExistence type="predicted"/>
<evidence type="ECO:0000313" key="3">
    <source>
        <dbReference type="Proteomes" id="UP000652761"/>
    </source>
</evidence>
<gene>
    <name evidence="2" type="ORF">Taro_030758</name>
</gene>
<organism evidence="2 3">
    <name type="scientific">Colocasia esculenta</name>
    <name type="common">Wild taro</name>
    <name type="synonym">Arum esculentum</name>
    <dbReference type="NCBI Taxonomy" id="4460"/>
    <lineage>
        <taxon>Eukaryota</taxon>
        <taxon>Viridiplantae</taxon>
        <taxon>Streptophyta</taxon>
        <taxon>Embryophyta</taxon>
        <taxon>Tracheophyta</taxon>
        <taxon>Spermatophyta</taxon>
        <taxon>Magnoliopsida</taxon>
        <taxon>Liliopsida</taxon>
        <taxon>Araceae</taxon>
        <taxon>Aroideae</taxon>
        <taxon>Colocasieae</taxon>
        <taxon>Colocasia</taxon>
    </lineage>
</organism>